<dbReference type="OrthoDB" id="5582772at2"/>
<gene>
    <name evidence="9" type="primary">ompD</name>
    <name evidence="10" type="ORF">CBW57_02655</name>
    <name evidence="9" type="ORF">ERS008530_00500</name>
    <name evidence="11" type="ORF">FOC37_12880</name>
</gene>
<evidence type="ECO:0000256" key="6">
    <source>
        <dbReference type="ARBA" id="ARBA00023136"/>
    </source>
</evidence>
<evidence type="ECO:0000256" key="7">
    <source>
        <dbReference type="ARBA" id="ARBA00023237"/>
    </source>
</evidence>
<dbReference type="Proteomes" id="UP000038750">
    <property type="component" value="Unassembled WGS sequence"/>
</dbReference>
<keyword evidence="7" id="KW-0998">Cell outer membrane</keyword>
<dbReference type="InterPro" id="IPR050298">
    <property type="entry name" value="Gram-neg_bact_OMP"/>
</dbReference>
<proteinExistence type="inferred from homology"/>
<dbReference type="STRING" id="631.CH53_3738"/>
<keyword evidence="3" id="KW-1134">Transmembrane beta strand</keyword>
<dbReference type="InterPro" id="IPR023614">
    <property type="entry name" value="Porin_dom_sf"/>
</dbReference>
<reference evidence="11 14" key="3">
    <citation type="submission" date="2019-11" db="EMBL/GenBank/DDBJ databases">
        <title>FDA dAtabase for Regulatory Grade micrObial Sequences (FDA-ARGOS): Supporting development and validation of Infectious Disease Dx tests.</title>
        <authorList>
            <person name="Patel R."/>
            <person name="Rucinski S."/>
            <person name="Tallon L."/>
            <person name="Sadzewicz L."/>
            <person name="Vavikolanu K."/>
            <person name="Mehta A."/>
            <person name="Aluvathingal J."/>
            <person name="Nadendla S."/>
            <person name="Nandy P."/>
            <person name="Geyer C."/>
            <person name="Yan Y."/>
            <person name="Sichtig H."/>
        </authorList>
    </citation>
    <scope>NUCLEOTIDE SEQUENCE [LARGE SCALE GENOMIC DNA]</scope>
    <source>
        <strain evidence="11 14">FDAARGOS_729</strain>
    </source>
</reference>
<dbReference type="PRINTS" id="PR00182">
    <property type="entry name" value="ECOLNEIPORIN"/>
</dbReference>
<dbReference type="InterPro" id="IPR033900">
    <property type="entry name" value="Gram_neg_porin_domain"/>
</dbReference>
<dbReference type="eggNOG" id="COG3203">
    <property type="taxonomic scope" value="Bacteria"/>
</dbReference>
<dbReference type="CDD" id="cd00342">
    <property type="entry name" value="gram_neg_porins"/>
    <property type="match status" value="1"/>
</dbReference>
<reference evidence="9 12" key="1">
    <citation type="submission" date="2015-03" db="EMBL/GenBank/DDBJ databases">
        <authorList>
            <person name="Murphy D."/>
        </authorList>
    </citation>
    <scope>NUCLEOTIDE SEQUENCE [LARGE SCALE GENOMIC DNA]</scope>
    <source>
        <strain evidence="9 12">BR165/97</strain>
    </source>
</reference>
<dbReference type="GO" id="GO:0034220">
    <property type="term" value="P:monoatomic ion transmembrane transport"/>
    <property type="evidence" value="ECO:0007669"/>
    <property type="project" value="InterPro"/>
</dbReference>
<dbReference type="EMBL" id="CPZJ01000002">
    <property type="protein sequence ID" value="CNF14163.1"/>
    <property type="molecule type" value="Genomic_DNA"/>
</dbReference>
<protein>
    <submittedName>
        <fullName evidence="9">Outer membrane porin protein</fullName>
    </submittedName>
    <submittedName>
        <fullName evidence="10">Phosphoporin PhoE</fullName>
    </submittedName>
</protein>
<evidence type="ECO:0000313" key="10">
    <source>
        <dbReference type="EMBL" id="OVZ89480.1"/>
    </source>
</evidence>
<accession>A0A0T9LQS2</accession>
<evidence type="ECO:0000256" key="3">
    <source>
        <dbReference type="ARBA" id="ARBA00022452"/>
    </source>
</evidence>
<dbReference type="Proteomes" id="UP000424966">
    <property type="component" value="Chromosome"/>
</dbReference>
<dbReference type="PANTHER" id="PTHR34501:SF8">
    <property type="entry name" value="OUTER MEMBRANE PORIN N-RELATED"/>
    <property type="match status" value="1"/>
</dbReference>
<dbReference type="Pfam" id="PF00267">
    <property type="entry name" value="Porin_1"/>
    <property type="match status" value="1"/>
</dbReference>
<comment type="subcellular location">
    <subcellularLocation>
        <location evidence="1">Cell outer membrane</location>
        <topology evidence="1">Multi-pass membrane protein</topology>
    </subcellularLocation>
</comment>
<dbReference type="PANTHER" id="PTHR34501">
    <property type="entry name" value="PROTEIN YDDL-RELATED"/>
    <property type="match status" value="1"/>
</dbReference>
<evidence type="ECO:0000256" key="1">
    <source>
        <dbReference type="ARBA" id="ARBA00004571"/>
    </source>
</evidence>
<dbReference type="RefSeq" id="WP_032906304.1">
    <property type="nucleotide sequence ID" value="NZ_CABHXO010000104.1"/>
</dbReference>
<feature type="signal peptide" evidence="8">
    <location>
        <begin position="1"/>
        <end position="22"/>
    </location>
</feature>
<dbReference type="PRINTS" id="PR00183">
    <property type="entry name" value="ECOLIPORIN"/>
</dbReference>
<evidence type="ECO:0000256" key="2">
    <source>
        <dbReference type="ARBA" id="ARBA00007539"/>
    </source>
</evidence>
<dbReference type="GO" id="GO:0009279">
    <property type="term" value="C:cell outer membrane"/>
    <property type="evidence" value="ECO:0007669"/>
    <property type="project" value="UniProtKB-SubCell"/>
</dbReference>
<name>A0A0T9LQS2_YERIN</name>
<sequence>MMKRSVLALAVTLSIIPTLSNAAEIYNKDGNKLDLYGRVAAKYLFSNHNNADDTYVRFGFKGETQINSQLTGFGQWEYNVAAKNAESQGDKGNKTRLGFAGLKFAEFGSFDYGRNYGVVYDALAYTDMLPEFGGDSIAYTDNYMTGRSTGLATYRNSDFFGLVKGLNVAAQYQGRNDDGDTTKNERAIQKANGDGFGLSVDYQDIEGSGIGFAGAYSSSNRTLGQKTLAGSATGDKAQAWATALKYDANQVYIAAMYGETLNMTPYKALIANKTQNVELVAQYQFENGIRPSIAYVQSKGKELAVVGDADLLKYAEIGVTYYINKNMFAYVDYQINLLDEDNNPLGLGTDDTVAVNLTYRF</sequence>
<dbReference type="GO" id="GO:0015288">
    <property type="term" value="F:porin activity"/>
    <property type="evidence" value="ECO:0007669"/>
    <property type="project" value="InterPro"/>
</dbReference>
<feature type="chain" id="PRO_5015046304" evidence="8">
    <location>
        <begin position="23"/>
        <end position="361"/>
    </location>
</feature>
<keyword evidence="4" id="KW-0812">Transmembrane</keyword>
<keyword evidence="6" id="KW-0472">Membrane</keyword>
<dbReference type="InterPro" id="IPR001702">
    <property type="entry name" value="Porin_Gram-ve"/>
</dbReference>
<keyword evidence="5 8" id="KW-0732">Signal</keyword>
<comment type="similarity">
    <text evidence="2">Belongs to the Gram-negative porin family.</text>
</comment>
<evidence type="ECO:0000313" key="14">
    <source>
        <dbReference type="Proteomes" id="UP000424966"/>
    </source>
</evidence>
<dbReference type="Gene3D" id="2.40.160.10">
    <property type="entry name" value="Porin"/>
    <property type="match status" value="1"/>
</dbReference>
<dbReference type="Proteomes" id="UP000196440">
    <property type="component" value="Unassembled WGS sequence"/>
</dbReference>
<keyword evidence="14" id="KW-1185">Reference proteome</keyword>
<dbReference type="InterPro" id="IPR001897">
    <property type="entry name" value="Porin_gammaproteobac"/>
</dbReference>
<evidence type="ECO:0000256" key="8">
    <source>
        <dbReference type="SAM" id="SignalP"/>
    </source>
</evidence>
<evidence type="ECO:0000313" key="11">
    <source>
        <dbReference type="EMBL" id="QGR71171.1"/>
    </source>
</evidence>
<dbReference type="EMBL" id="CP046294">
    <property type="protein sequence ID" value="QGR71171.1"/>
    <property type="molecule type" value="Genomic_DNA"/>
</dbReference>
<evidence type="ECO:0000256" key="5">
    <source>
        <dbReference type="ARBA" id="ARBA00022729"/>
    </source>
</evidence>
<organism evidence="9 12">
    <name type="scientific">Yersinia intermedia</name>
    <dbReference type="NCBI Taxonomy" id="631"/>
    <lineage>
        <taxon>Bacteria</taxon>
        <taxon>Pseudomonadati</taxon>
        <taxon>Pseudomonadota</taxon>
        <taxon>Gammaproteobacteria</taxon>
        <taxon>Enterobacterales</taxon>
        <taxon>Yersiniaceae</taxon>
        <taxon>Yersinia</taxon>
    </lineage>
</organism>
<dbReference type="EMBL" id="NHOI01000003">
    <property type="protein sequence ID" value="OVZ89480.1"/>
    <property type="molecule type" value="Genomic_DNA"/>
</dbReference>
<dbReference type="GeneID" id="58047173"/>
<dbReference type="SUPFAM" id="SSF56935">
    <property type="entry name" value="Porins"/>
    <property type="match status" value="1"/>
</dbReference>
<evidence type="ECO:0000313" key="12">
    <source>
        <dbReference type="Proteomes" id="UP000038750"/>
    </source>
</evidence>
<evidence type="ECO:0000256" key="4">
    <source>
        <dbReference type="ARBA" id="ARBA00022692"/>
    </source>
</evidence>
<evidence type="ECO:0000313" key="13">
    <source>
        <dbReference type="Proteomes" id="UP000196440"/>
    </source>
</evidence>
<evidence type="ECO:0000313" key="9">
    <source>
        <dbReference type="EMBL" id="CNF14163.1"/>
    </source>
</evidence>
<dbReference type="AlphaFoldDB" id="A0A0T9LQS2"/>
<dbReference type="KEGG" id="yin:CH53_3738"/>
<reference evidence="10 13" key="2">
    <citation type="submission" date="2017-05" db="EMBL/GenBank/DDBJ databases">
        <title>Whole genome sequencing of Yersinia kristensenii.</title>
        <authorList>
            <person name="Campioni F."/>
        </authorList>
    </citation>
    <scope>NUCLEOTIDE SEQUENCE [LARGE SCALE GENOMIC DNA]</scope>
    <source>
        <strain evidence="10 13">CFSAN060536</strain>
    </source>
</reference>